<evidence type="ECO:0008006" key="3">
    <source>
        <dbReference type="Google" id="ProtNLM"/>
    </source>
</evidence>
<name>A0A4U5MLP5_STECR</name>
<protein>
    <recommendedName>
        <fullName evidence="3">F-box associated domain-containing protein</fullName>
    </recommendedName>
</protein>
<evidence type="ECO:0000313" key="1">
    <source>
        <dbReference type="EMBL" id="TKR70377.1"/>
    </source>
</evidence>
<dbReference type="Proteomes" id="UP000298663">
    <property type="component" value="Unassembled WGS sequence"/>
</dbReference>
<keyword evidence="2" id="KW-1185">Reference proteome</keyword>
<comment type="caution">
    <text evidence="1">The sequence shown here is derived from an EMBL/GenBank/DDBJ whole genome shotgun (WGS) entry which is preliminary data.</text>
</comment>
<dbReference type="EMBL" id="AZBU02000007">
    <property type="protein sequence ID" value="TKR70377.1"/>
    <property type="molecule type" value="Genomic_DNA"/>
</dbReference>
<evidence type="ECO:0000313" key="2">
    <source>
        <dbReference type="Proteomes" id="UP000298663"/>
    </source>
</evidence>
<gene>
    <name evidence="1" type="ORF">L596_022411</name>
</gene>
<accession>A0A4U5MLP5</accession>
<sequence>MDIVPLLFAETVFGLLPSVKLLRDTSALSGCWADATDTYVSKMSLFQIDISATTTKKGQHCCEITQWSDAFKANRITVDQFLKLNRKYVRVASVTYKKEWKYRFESDLQYVPLEVIIDKLIPFTAEHFCGNPTTLAFDMAHDAPLYTALMQNLASLPQIQSLRFATLPGQYTHTFLLQKLRKQHLKELILEGNWTNDFTLALPKTIESGRLKELILYRSNLTVTKKMVKTVVNKWKESGGKEKLLLYGSTSCSGSDLNAILECSEIEVEINEDDYSRVLKLDNAPYQLFVEMWKMDGKSTCRVETKKT</sequence>
<reference evidence="1 2" key="1">
    <citation type="journal article" date="2015" name="Genome Biol.">
        <title>Comparative genomics of Steinernema reveals deeply conserved gene regulatory networks.</title>
        <authorList>
            <person name="Dillman A.R."/>
            <person name="Macchietto M."/>
            <person name="Porter C.F."/>
            <person name="Rogers A."/>
            <person name="Williams B."/>
            <person name="Antoshechkin I."/>
            <person name="Lee M.M."/>
            <person name="Goodwin Z."/>
            <person name="Lu X."/>
            <person name="Lewis E.E."/>
            <person name="Goodrich-Blair H."/>
            <person name="Stock S.P."/>
            <person name="Adams B.J."/>
            <person name="Sternberg P.W."/>
            <person name="Mortazavi A."/>
        </authorList>
    </citation>
    <scope>NUCLEOTIDE SEQUENCE [LARGE SCALE GENOMIC DNA]</scope>
    <source>
        <strain evidence="1 2">ALL</strain>
    </source>
</reference>
<organism evidence="1 2">
    <name type="scientific">Steinernema carpocapsae</name>
    <name type="common">Entomopathogenic nematode</name>
    <dbReference type="NCBI Taxonomy" id="34508"/>
    <lineage>
        <taxon>Eukaryota</taxon>
        <taxon>Metazoa</taxon>
        <taxon>Ecdysozoa</taxon>
        <taxon>Nematoda</taxon>
        <taxon>Chromadorea</taxon>
        <taxon>Rhabditida</taxon>
        <taxon>Tylenchina</taxon>
        <taxon>Panagrolaimomorpha</taxon>
        <taxon>Strongyloidoidea</taxon>
        <taxon>Steinernematidae</taxon>
        <taxon>Steinernema</taxon>
    </lineage>
</organism>
<dbReference type="AlphaFoldDB" id="A0A4U5MLP5"/>
<reference evidence="1 2" key="2">
    <citation type="journal article" date="2019" name="G3 (Bethesda)">
        <title>Hybrid Assembly of the Genome of the Entomopathogenic Nematode Steinernema carpocapsae Identifies the X-Chromosome.</title>
        <authorList>
            <person name="Serra L."/>
            <person name="Macchietto M."/>
            <person name="Macias-Munoz A."/>
            <person name="McGill C.J."/>
            <person name="Rodriguez I.M."/>
            <person name="Rodriguez B."/>
            <person name="Murad R."/>
            <person name="Mortazavi A."/>
        </authorList>
    </citation>
    <scope>NUCLEOTIDE SEQUENCE [LARGE SCALE GENOMIC DNA]</scope>
    <source>
        <strain evidence="1 2">ALL</strain>
    </source>
</reference>
<proteinExistence type="predicted"/>